<reference evidence="1 2" key="1">
    <citation type="submission" date="2018-05" db="EMBL/GenBank/DDBJ databases">
        <title>Genomic Encyclopedia of Type Strains, Phase IV (KMG-IV): sequencing the most valuable type-strain genomes for metagenomic binning, comparative biology and taxonomic classification.</title>
        <authorList>
            <person name="Goeker M."/>
        </authorList>
    </citation>
    <scope>NUCLEOTIDE SEQUENCE [LARGE SCALE GENOMIC DNA]</scope>
    <source>
        <strain evidence="1 2">DSM 18773</strain>
    </source>
</reference>
<proteinExistence type="predicted"/>
<evidence type="ECO:0000313" key="2">
    <source>
        <dbReference type="Proteomes" id="UP000245634"/>
    </source>
</evidence>
<dbReference type="AlphaFoldDB" id="A0A316DR10"/>
<name>A0A316DR10_9BACL</name>
<accession>A0A316DR10</accession>
<comment type="caution">
    <text evidence="1">The sequence shown here is derived from an EMBL/GenBank/DDBJ whole genome shotgun (WGS) entry which is preliminary data.</text>
</comment>
<keyword evidence="2" id="KW-1185">Reference proteome</keyword>
<dbReference type="Proteomes" id="UP000245634">
    <property type="component" value="Unassembled WGS sequence"/>
</dbReference>
<sequence>MAGLPLAFALLFIGLLWCVYQLARNEIGNE</sequence>
<gene>
    <name evidence="1" type="ORF">C7459_11928</name>
</gene>
<evidence type="ECO:0000313" key="1">
    <source>
        <dbReference type="EMBL" id="PWK06605.1"/>
    </source>
</evidence>
<protein>
    <submittedName>
        <fullName evidence="1">Uncharacterized protein</fullName>
    </submittedName>
</protein>
<organism evidence="1 2">
    <name type="scientific">Tumebacillus permanentifrigoris</name>
    <dbReference type="NCBI Taxonomy" id="378543"/>
    <lineage>
        <taxon>Bacteria</taxon>
        <taxon>Bacillati</taxon>
        <taxon>Bacillota</taxon>
        <taxon>Bacilli</taxon>
        <taxon>Bacillales</taxon>
        <taxon>Alicyclobacillaceae</taxon>
        <taxon>Tumebacillus</taxon>
    </lineage>
</organism>
<dbReference type="EMBL" id="QGGL01000019">
    <property type="protein sequence ID" value="PWK06605.1"/>
    <property type="molecule type" value="Genomic_DNA"/>
</dbReference>